<proteinExistence type="predicted"/>
<comment type="caution">
    <text evidence="1">The sequence shown here is derived from an EMBL/GenBank/DDBJ whole genome shotgun (WGS) entry which is preliminary data.</text>
</comment>
<gene>
    <name evidence="1" type="ORF">LIER_22332</name>
</gene>
<protein>
    <submittedName>
        <fullName evidence="1">Uncharacterized protein</fullName>
    </submittedName>
</protein>
<organism evidence="1 2">
    <name type="scientific">Lithospermum erythrorhizon</name>
    <name type="common">Purple gromwell</name>
    <name type="synonym">Lithospermum officinale var. erythrorhizon</name>
    <dbReference type="NCBI Taxonomy" id="34254"/>
    <lineage>
        <taxon>Eukaryota</taxon>
        <taxon>Viridiplantae</taxon>
        <taxon>Streptophyta</taxon>
        <taxon>Embryophyta</taxon>
        <taxon>Tracheophyta</taxon>
        <taxon>Spermatophyta</taxon>
        <taxon>Magnoliopsida</taxon>
        <taxon>eudicotyledons</taxon>
        <taxon>Gunneridae</taxon>
        <taxon>Pentapetalae</taxon>
        <taxon>asterids</taxon>
        <taxon>lamiids</taxon>
        <taxon>Boraginales</taxon>
        <taxon>Boraginaceae</taxon>
        <taxon>Boraginoideae</taxon>
        <taxon>Lithospermeae</taxon>
        <taxon>Lithospermum</taxon>
    </lineage>
</organism>
<keyword evidence="2" id="KW-1185">Reference proteome</keyword>
<accession>A0AAV3QWP2</accession>
<evidence type="ECO:0000313" key="1">
    <source>
        <dbReference type="EMBL" id="GAA0167387.1"/>
    </source>
</evidence>
<dbReference type="EMBL" id="BAABME010006075">
    <property type="protein sequence ID" value="GAA0167387.1"/>
    <property type="molecule type" value="Genomic_DNA"/>
</dbReference>
<dbReference type="Proteomes" id="UP001454036">
    <property type="component" value="Unassembled WGS sequence"/>
</dbReference>
<name>A0AAV3QWP2_LITER</name>
<reference evidence="1 2" key="1">
    <citation type="submission" date="2024-01" db="EMBL/GenBank/DDBJ databases">
        <title>The complete chloroplast genome sequence of Lithospermum erythrorhizon: insights into the phylogenetic relationship among Boraginaceae species and the maternal lineages of purple gromwells.</title>
        <authorList>
            <person name="Okada T."/>
            <person name="Watanabe K."/>
        </authorList>
    </citation>
    <scope>NUCLEOTIDE SEQUENCE [LARGE SCALE GENOMIC DNA]</scope>
</reference>
<evidence type="ECO:0000313" key="2">
    <source>
        <dbReference type="Proteomes" id="UP001454036"/>
    </source>
</evidence>
<dbReference type="AlphaFoldDB" id="A0AAV3QWP2"/>
<sequence length="113" mass="12501">MSCREADQSVTLTVTTGGHCQLIGSKDRSLISKVRVYNKRTQVIMESINVKVVDQDTHAVEEEDLTLTVPPTINPNPDDQIEEAQTVKPTNDDNGIEPAARIHRDHLVDNIIG</sequence>